<dbReference type="Proteomes" id="UP001295423">
    <property type="component" value="Unassembled WGS sequence"/>
</dbReference>
<name>A0AAD2FCP1_9STRA</name>
<dbReference type="SUPFAM" id="SSF56112">
    <property type="entry name" value="Protein kinase-like (PK-like)"/>
    <property type="match status" value="1"/>
</dbReference>
<keyword evidence="7" id="KW-1185">Reference proteome</keyword>
<evidence type="ECO:0000313" key="7">
    <source>
        <dbReference type="Proteomes" id="UP001295423"/>
    </source>
</evidence>
<dbReference type="GO" id="GO:0005524">
    <property type="term" value="F:ATP binding"/>
    <property type="evidence" value="ECO:0007669"/>
    <property type="project" value="UniProtKB-KW"/>
</dbReference>
<organism evidence="6 7">
    <name type="scientific">Cylindrotheca closterium</name>
    <dbReference type="NCBI Taxonomy" id="2856"/>
    <lineage>
        <taxon>Eukaryota</taxon>
        <taxon>Sar</taxon>
        <taxon>Stramenopiles</taxon>
        <taxon>Ochrophyta</taxon>
        <taxon>Bacillariophyta</taxon>
        <taxon>Bacillariophyceae</taxon>
        <taxon>Bacillariophycidae</taxon>
        <taxon>Bacillariales</taxon>
        <taxon>Bacillariaceae</taxon>
        <taxon>Cylindrotheca</taxon>
    </lineage>
</organism>
<accession>A0AAD2FCP1</accession>
<keyword evidence="4" id="KW-0067">ATP-binding</keyword>
<dbReference type="InterPro" id="IPR011009">
    <property type="entry name" value="Kinase-like_dom_sf"/>
</dbReference>
<sequence>MCRGCTQDRSPVTVPASLTKPAGRAAAFRKRSMAQRTVTSIESEIELFMSKCSLLASFEDEESCVAKFHRSEIEVGELLGKGAFSEVYQVKAVNPCFEHESEDEENLRCVVHQACEAQCNDDADQFIVKHLRPELLTQRTAFNNAAADLVLEAKFLAALEHPNIIKIHGWAANGASSYNDGSHDGFFIILEQLDDILSTRISRWRRDPSCAPSLEQRLEYATQIACALQYLHSENIIYRDLKCDNIGFKDGAIRLFDLGLCRELPENSSRDDKFLMSGVGTLRYVAPEIVLGTGYNLGADVYSFSIVLYELLALAKPFDLYNIGMYKMLVCEDGERPQLDASSFLPQELQTLITSMWDTESSRRPTMDQIHSQLYDIQNKASPGALKSLFSFPKRLVRMATGSFSEGTSTTVTSAASLNK</sequence>
<dbReference type="PROSITE" id="PS50011">
    <property type="entry name" value="PROTEIN_KINASE_DOM"/>
    <property type="match status" value="1"/>
</dbReference>
<dbReference type="GO" id="GO:0004674">
    <property type="term" value="F:protein serine/threonine kinase activity"/>
    <property type="evidence" value="ECO:0007669"/>
    <property type="project" value="TreeGrafter"/>
</dbReference>
<dbReference type="EMBL" id="CAKOGP040000002">
    <property type="protein sequence ID" value="CAJ1922842.1"/>
    <property type="molecule type" value="Genomic_DNA"/>
</dbReference>
<comment type="caution">
    <text evidence="6">The sequence shown here is derived from an EMBL/GenBank/DDBJ whole genome shotgun (WGS) entry which is preliminary data.</text>
</comment>
<evidence type="ECO:0000256" key="1">
    <source>
        <dbReference type="ARBA" id="ARBA00022679"/>
    </source>
</evidence>
<keyword evidence="2" id="KW-0547">Nucleotide-binding</keyword>
<reference evidence="6" key="1">
    <citation type="submission" date="2023-08" db="EMBL/GenBank/DDBJ databases">
        <authorList>
            <person name="Audoor S."/>
            <person name="Bilcke G."/>
        </authorList>
    </citation>
    <scope>NUCLEOTIDE SEQUENCE</scope>
</reference>
<dbReference type="InterPro" id="IPR051681">
    <property type="entry name" value="Ser/Thr_Kinases-Pseudokinases"/>
</dbReference>
<dbReference type="SMART" id="SM00220">
    <property type="entry name" value="S_TKc"/>
    <property type="match status" value="1"/>
</dbReference>
<dbReference type="PANTHER" id="PTHR44329:SF288">
    <property type="entry name" value="MITOGEN-ACTIVATED PROTEIN KINASE KINASE KINASE 20"/>
    <property type="match status" value="1"/>
</dbReference>
<dbReference type="AlphaFoldDB" id="A0AAD2FCP1"/>
<dbReference type="Gene3D" id="3.30.200.20">
    <property type="entry name" value="Phosphorylase Kinase, domain 1"/>
    <property type="match status" value="1"/>
</dbReference>
<dbReference type="Gene3D" id="1.10.510.10">
    <property type="entry name" value="Transferase(Phosphotransferase) domain 1"/>
    <property type="match status" value="1"/>
</dbReference>
<evidence type="ECO:0000259" key="5">
    <source>
        <dbReference type="PROSITE" id="PS50011"/>
    </source>
</evidence>
<proteinExistence type="predicted"/>
<dbReference type="InterPro" id="IPR000719">
    <property type="entry name" value="Prot_kinase_dom"/>
</dbReference>
<protein>
    <recommendedName>
        <fullName evidence="5">Protein kinase domain-containing protein</fullName>
    </recommendedName>
</protein>
<evidence type="ECO:0000256" key="4">
    <source>
        <dbReference type="ARBA" id="ARBA00022840"/>
    </source>
</evidence>
<keyword evidence="1" id="KW-0808">Transferase</keyword>
<evidence type="ECO:0000256" key="3">
    <source>
        <dbReference type="ARBA" id="ARBA00022777"/>
    </source>
</evidence>
<evidence type="ECO:0000313" key="6">
    <source>
        <dbReference type="EMBL" id="CAJ1922842.1"/>
    </source>
</evidence>
<feature type="domain" description="Protein kinase" evidence="5">
    <location>
        <begin position="73"/>
        <end position="374"/>
    </location>
</feature>
<keyword evidence="3" id="KW-0418">Kinase</keyword>
<gene>
    <name evidence="6" type="ORF">CYCCA115_LOCUS997</name>
</gene>
<evidence type="ECO:0000256" key="2">
    <source>
        <dbReference type="ARBA" id="ARBA00022741"/>
    </source>
</evidence>
<dbReference type="PANTHER" id="PTHR44329">
    <property type="entry name" value="SERINE/THREONINE-PROTEIN KINASE TNNI3K-RELATED"/>
    <property type="match status" value="1"/>
</dbReference>
<dbReference type="Pfam" id="PF00069">
    <property type="entry name" value="Pkinase"/>
    <property type="match status" value="1"/>
</dbReference>